<dbReference type="Gene3D" id="1.10.287.600">
    <property type="entry name" value="Helix hairpin bin"/>
    <property type="match status" value="1"/>
</dbReference>
<evidence type="ECO:0000256" key="1">
    <source>
        <dbReference type="ARBA" id="ARBA00004079"/>
    </source>
</evidence>
<evidence type="ECO:0000256" key="2">
    <source>
        <dbReference type="ARBA" id="ARBA00004300"/>
    </source>
</evidence>
<dbReference type="PRINTS" id="PR01164">
    <property type="entry name" value="GAMMATUBULIN"/>
</dbReference>
<dbReference type="InterPro" id="IPR000217">
    <property type="entry name" value="Tubulin"/>
</dbReference>
<dbReference type="InterPro" id="IPR018316">
    <property type="entry name" value="Tubulin/FtsZ_2-layer-sand-dom"/>
</dbReference>
<dbReference type="InterPro" id="IPR023123">
    <property type="entry name" value="Tubulin_C"/>
</dbReference>
<evidence type="ECO:0000313" key="12">
    <source>
        <dbReference type="EMBL" id="KAK1939780.1"/>
    </source>
</evidence>
<evidence type="ECO:0000256" key="8">
    <source>
        <dbReference type="ARBA" id="ARBA00023212"/>
    </source>
</evidence>
<proteinExistence type="inferred from homology"/>
<dbReference type="InterPro" id="IPR017975">
    <property type="entry name" value="Tubulin_CS"/>
</dbReference>
<feature type="domain" description="Tubulin/FtsZ 2-layer sandwich" evidence="11">
    <location>
        <begin position="275"/>
        <end position="416"/>
    </location>
</feature>
<dbReference type="Pfam" id="PF00091">
    <property type="entry name" value="Tubulin"/>
    <property type="match status" value="1"/>
</dbReference>
<dbReference type="InterPro" id="IPR036525">
    <property type="entry name" value="Tubulin/FtsZ_GTPase_sf"/>
</dbReference>
<dbReference type="PROSITE" id="PS00227">
    <property type="entry name" value="TUBULIN"/>
    <property type="match status" value="1"/>
</dbReference>
<dbReference type="GO" id="GO:0005874">
    <property type="term" value="C:microtubule"/>
    <property type="evidence" value="ECO:0007669"/>
    <property type="project" value="UniProtKB-KW"/>
</dbReference>
<dbReference type="SMART" id="SM00864">
    <property type="entry name" value="Tubulin"/>
    <property type="match status" value="1"/>
</dbReference>
<keyword evidence="5 9" id="KW-0493">Microtubule</keyword>
<dbReference type="SUPFAM" id="SSF55307">
    <property type="entry name" value="Tubulin C-terminal domain-like"/>
    <property type="match status" value="1"/>
</dbReference>
<evidence type="ECO:0000259" key="10">
    <source>
        <dbReference type="SMART" id="SM00864"/>
    </source>
</evidence>
<dbReference type="GO" id="GO:0031122">
    <property type="term" value="P:cytoplasmic microtubule organization"/>
    <property type="evidence" value="ECO:0007669"/>
    <property type="project" value="InterPro"/>
</dbReference>
<dbReference type="Pfam" id="PF03953">
    <property type="entry name" value="Tubulin_C"/>
    <property type="match status" value="1"/>
</dbReference>
<comment type="caution">
    <text evidence="12">The sequence shown here is derived from an EMBL/GenBank/DDBJ whole genome shotgun (WGS) entry which is preliminary data.</text>
</comment>
<comment type="function">
    <text evidence="9">Tubulin is the major constituent of microtubules, protein filaments consisting of alpha- and beta-tubulin heterodimers. Gamma-tubulin is a key component of the gamma-tubulin ring complex (gTuRC) which mediates microtubule nucleation. The gTuRC regulates the minus-end nucleation of alpha-beta tubulin heterodimers that grow into microtubule protafilaments, a critical step in centrosome duplication and spindle formation.</text>
</comment>
<accession>A0AAD9GJU9</accession>
<evidence type="ECO:0000313" key="13">
    <source>
        <dbReference type="Proteomes" id="UP001195914"/>
    </source>
</evidence>
<evidence type="ECO:0000259" key="11">
    <source>
        <dbReference type="SMART" id="SM00865"/>
    </source>
</evidence>
<evidence type="ECO:0000256" key="4">
    <source>
        <dbReference type="ARBA" id="ARBA00022490"/>
    </source>
</evidence>
<evidence type="ECO:0000256" key="6">
    <source>
        <dbReference type="ARBA" id="ARBA00022741"/>
    </source>
</evidence>
<feature type="domain" description="Tubulin/FtsZ GTPase" evidence="10">
    <location>
        <begin position="60"/>
        <end position="273"/>
    </location>
</feature>
<comment type="function">
    <text evidence="1">Tubulin is the major constituent of microtubules. The gamma chain is found at microtubule organizing centers (MTOC) such as the spindle poles or the centrosome, suggesting that it is involved in the minus-end nucleation of microtubule assembly.</text>
</comment>
<protein>
    <recommendedName>
        <fullName evidence="9">Tubulin gamma chain</fullName>
    </recommendedName>
</protein>
<evidence type="ECO:0000256" key="7">
    <source>
        <dbReference type="ARBA" id="ARBA00023134"/>
    </source>
</evidence>
<keyword evidence="6 9" id="KW-0547">Nucleotide-binding</keyword>
<evidence type="ECO:0000256" key="3">
    <source>
        <dbReference type="ARBA" id="ARBA00009636"/>
    </source>
</evidence>
<organism evidence="12 13">
    <name type="scientific">Babesia divergens</name>
    <dbReference type="NCBI Taxonomy" id="32595"/>
    <lineage>
        <taxon>Eukaryota</taxon>
        <taxon>Sar</taxon>
        <taxon>Alveolata</taxon>
        <taxon>Apicomplexa</taxon>
        <taxon>Aconoidasida</taxon>
        <taxon>Piroplasmida</taxon>
        <taxon>Babesiidae</taxon>
        <taxon>Babesia</taxon>
    </lineage>
</organism>
<dbReference type="GO" id="GO:0005525">
    <property type="term" value="F:GTP binding"/>
    <property type="evidence" value="ECO:0007669"/>
    <property type="project" value="UniProtKB-UniRule"/>
</dbReference>
<dbReference type="FunFam" id="1.10.287.600:FF:000004">
    <property type="entry name" value="Tubulin gamma chain"/>
    <property type="match status" value="1"/>
</dbReference>
<evidence type="ECO:0000256" key="5">
    <source>
        <dbReference type="ARBA" id="ARBA00022701"/>
    </source>
</evidence>
<dbReference type="GO" id="GO:0000930">
    <property type="term" value="C:gamma-tubulin complex"/>
    <property type="evidence" value="ECO:0007669"/>
    <property type="project" value="InterPro"/>
</dbReference>
<dbReference type="InterPro" id="IPR003008">
    <property type="entry name" value="Tubulin_FtsZ_GTPase"/>
</dbReference>
<dbReference type="AlphaFoldDB" id="A0AAD9GJU9"/>
<dbReference type="CDD" id="cd02188">
    <property type="entry name" value="gamma_tubulin"/>
    <property type="match status" value="1"/>
</dbReference>
<dbReference type="InterPro" id="IPR008280">
    <property type="entry name" value="Tub_FtsZ_C"/>
</dbReference>
<dbReference type="PANTHER" id="PTHR11588">
    <property type="entry name" value="TUBULIN"/>
    <property type="match status" value="1"/>
</dbReference>
<sequence length="478" mass="53540">MPKEIITLQVGQCGNQIGAEFWKQLCAEHGIDQACSAAFVFLLILDGRLTGNARDHQDRKDVFFYQADDEHYIPRAVLFDLEPRVVHGIMVIPFFSALHTAIQTSEYQGLYNPENVFISKDGGGAGNNWAKGYCAADRVQEELFDIIDREADGSDSLEGFVMCHSIAGGTGSGMGSYLLEMLNERYPKRLIQTYSVFPHLTTETSDVVVQPYNSILTLKRLALNADSVVVLDNAALNRILVEKLKVTTPSIQETNSLVSNVMAASTATLRYPGPINNDLLGLMASLIAVPRCHFLVTSYTPLTLDKHVSAVQKTTVLDVMRRLFQTQNVMMSAPMKDGLYISALNVIMGDVDPTEIHKSLQRIRERKLVEFIKWNPASIQVALSKQSPLVPQQHKVCGLLLANHTSIAGLFERCIQQFDKLYTRRAFLDNYKKETIFSSPDGQGNFEEMEHSRDITQLLIDEYKRAEQDDYCDMGCQL</sequence>
<dbReference type="InterPro" id="IPR037103">
    <property type="entry name" value="Tubulin/FtsZ-like_C"/>
</dbReference>
<dbReference type="PRINTS" id="PR01161">
    <property type="entry name" value="TUBULIN"/>
</dbReference>
<dbReference type="InterPro" id="IPR002454">
    <property type="entry name" value="Gamma_tubulin"/>
</dbReference>
<dbReference type="SMART" id="SM00865">
    <property type="entry name" value="Tubulin_C"/>
    <property type="match status" value="1"/>
</dbReference>
<reference evidence="12" key="2">
    <citation type="submission" date="2021-05" db="EMBL/GenBank/DDBJ databases">
        <authorList>
            <person name="Pain A."/>
        </authorList>
    </citation>
    <scope>NUCLEOTIDE SEQUENCE</scope>
    <source>
        <strain evidence="12">1802A</strain>
    </source>
</reference>
<name>A0AAD9GJU9_BABDI</name>
<dbReference type="EMBL" id="JAHBMH010000007">
    <property type="protein sequence ID" value="KAK1939780.1"/>
    <property type="molecule type" value="Genomic_DNA"/>
</dbReference>
<evidence type="ECO:0000256" key="9">
    <source>
        <dbReference type="RuleBase" id="RU000352"/>
    </source>
</evidence>
<keyword evidence="13" id="KW-1185">Reference proteome</keyword>
<keyword evidence="7 9" id="KW-0342">GTP-binding</keyword>
<keyword evidence="4" id="KW-0963">Cytoplasm</keyword>
<dbReference type="GO" id="GO:0007020">
    <property type="term" value="P:microtubule nucleation"/>
    <property type="evidence" value="ECO:0007669"/>
    <property type="project" value="InterPro"/>
</dbReference>
<dbReference type="GO" id="GO:0005813">
    <property type="term" value="C:centrosome"/>
    <property type="evidence" value="ECO:0007669"/>
    <property type="project" value="UniProtKB-SubCell"/>
</dbReference>
<reference evidence="12" key="1">
    <citation type="journal article" date="2014" name="Nucleic Acids Res.">
        <title>The evolutionary dynamics of variant antigen genes in Babesia reveal a history of genomic innovation underlying host-parasite interaction.</title>
        <authorList>
            <person name="Jackson A.P."/>
            <person name="Otto T.D."/>
            <person name="Darby A."/>
            <person name="Ramaprasad A."/>
            <person name="Xia D."/>
            <person name="Echaide I.E."/>
            <person name="Farber M."/>
            <person name="Gahlot S."/>
            <person name="Gamble J."/>
            <person name="Gupta D."/>
            <person name="Gupta Y."/>
            <person name="Jackson L."/>
            <person name="Malandrin L."/>
            <person name="Malas T.B."/>
            <person name="Moussa E."/>
            <person name="Nair M."/>
            <person name="Reid A.J."/>
            <person name="Sanders M."/>
            <person name="Sharma J."/>
            <person name="Tracey A."/>
            <person name="Quail M.A."/>
            <person name="Weir W."/>
            <person name="Wastling J.M."/>
            <person name="Hall N."/>
            <person name="Willadsen P."/>
            <person name="Lingelbach K."/>
            <person name="Shiels B."/>
            <person name="Tait A."/>
            <person name="Berriman M."/>
            <person name="Allred D.R."/>
            <person name="Pain A."/>
        </authorList>
    </citation>
    <scope>NUCLEOTIDE SEQUENCE</scope>
    <source>
        <strain evidence="12">1802A</strain>
    </source>
</reference>
<dbReference type="Gene3D" id="3.30.1330.20">
    <property type="entry name" value="Tubulin/FtsZ, C-terminal domain"/>
    <property type="match status" value="1"/>
</dbReference>
<dbReference type="Proteomes" id="UP001195914">
    <property type="component" value="Unassembled WGS sequence"/>
</dbReference>
<comment type="subcellular location">
    <subcellularLocation>
        <location evidence="2">Cytoplasm</location>
        <location evidence="2">Cytoskeleton</location>
        <location evidence="2">Microtubule organizing center</location>
        <location evidence="2">Centrosome</location>
    </subcellularLocation>
</comment>
<keyword evidence="8" id="KW-0206">Cytoskeleton</keyword>
<dbReference type="Gene3D" id="3.40.50.1440">
    <property type="entry name" value="Tubulin/FtsZ, GTPase domain"/>
    <property type="match status" value="1"/>
</dbReference>
<gene>
    <name evidence="12" type="ORF">X943_003217</name>
</gene>
<comment type="similarity">
    <text evidence="3 9">Belongs to the tubulin family.</text>
</comment>
<dbReference type="SUPFAM" id="SSF52490">
    <property type="entry name" value="Tubulin nucleotide-binding domain-like"/>
    <property type="match status" value="1"/>
</dbReference>